<name>A0A956SBR4_UNCEI</name>
<reference evidence="10" key="1">
    <citation type="submission" date="2020-04" db="EMBL/GenBank/DDBJ databases">
        <authorList>
            <person name="Zhang T."/>
        </authorList>
    </citation>
    <scope>NUCLEOTIDE SEQUENCE</scope>
    <source>
        <strain evidence="10">HKST-UBA02</strain>
    </source>
</reference>
<evidence type="ECO:0000256" key="7">
    <source>
        <dbReference type="ARBA" id="ARBA00022989"/>
    </source>
</evidence>
<feature type="transmembrane region" description="Helical" evidence="9">
    <location>
        <begin position="104"/>
        <end position="128"/>
    </location>
</feature>
<keyword evidence="5" id="KW-0547">Nucleotide-binding</keyword>
<keyword evidence="3" id="KW-0813">Transport</keyword>
<dbReference type="InterPro" id="IPR004155">
    <property type="entry name" value="PBS_lyase_HEAT"/>
</dbReference>
<accession>A0A956SBR4</accession>
<dbReference type="GO" id="GO:0005524">
    <property type="term" value="F:ATP binding"/>
    <property type="evidence" value="ECO:0007669"/>
    <property type="project" value="UniProtKB-KW"/>
</dbReference>
<dbReference type="Gene3D" id="1.25.10.10">
    <property type="entry name" value="Leucine-rich Repeat Variant"/>
    <property type="match status" value="1"/>
</dbReference>
<keyword evidence="8 9" id="KW-0472">Membrane</keyword>
<reference evidence="10" key="2">
    <citation type="journal article" date="2021" name="Microbiome">
        <title>Successional dynamics and alternative stable states in a saline activated sludge microbial community over 9 years.</title>
        <authorList>
            <person name="Wang Y."/>
            <person name="Ye J."/>
            <person name="Ju F."/>
            <person name="Liu L."/>
            <person name="Boyd J.A."/>
            <person name="Deng Y."/>
            <person name="Parks D.H."/>
            <person name="Jiang X."/>
            <person name="Yin X."/>
            <person name="Woodcroft B.J."/>
            <person name="Tyson G.W."/>
            <person name="Hugenholtz P."/>
            <person name="Polz M.F."/>
            <person name="Zhang T."/>
        </authorList>
    </citation>
    <scope>NUCLEOTIDE SEQUENCE</scope>
    <source>
        <strain evidence="10">HKST-UBA02</strain>
    </source>
</reference>
<dbReference type="SMART" id="SM00567">
    <property type="entry name" value="EZ_HEAT"/>
    <property type="match status" value="3"/>
</dbReference>
<feature type="transmembrane region" description="Helical" evidence="9">
    <location>
        <begin position="44"/>
        <end position="66"/>
    </location>
</feature>
<comment type="subcellular location">
    <subcellularLocation>
        <location evidence="1">Membrane</location>
        <topology evidence="1">Multi-pass membrane protein</topology>
    </subcellularLocation>
</comment>
<feature type="transmembrane region" description="Helical" evidence="9">
    <location>
        <begin position="303"/>
        <end position="329"/>
    </location>
</feature>
<feature type="transmembrane region" description="Helical" evidence="9">
    <location>
        <begin position="271"/>
        <end position="291"/>
    </location>
</feature>
<dbReference type="EMBL" id="JAGQHS010000006">
    <property type="protein sequence ID" value="MCA9754580.1"/>
    <property type="molecule type" value="Genomic_DNA"/>
</dbReference>
<evidence type="ECO:0000256" key="5">
    <source>
        <dbReference type="ARBA" id="ARBA00022741"/>
    </source>
</evidence>
<evidence type="ECO:0000256" key="1">
    <source>
        <dbReference type="ARBA" id="ARBA00004141"/>
    </source>
</evidence>
<evidence type="ECO:0000256" key="2">
    <source>
        <dbReference type="ARBA" id="ARBA00007127"/>
    </source>
</evidence>
<gene>
    <name evidence="10" type="ORF">KDA27_02170</name>
</gene>
<dbReference type="Proteomes" id="UP000739538">
    <property type="component" value="Unassembled WGS sequence"/>
</dbReference>
<dbReference type="SUPFAM" id="SSF103473">
    <property type="entry name" value="MFS general substrate transporter"/>
    <property type="match status" value="1"/>
</dbReference>
<dbReference type="InterPro" id="IPR036259">
    <property type="entry name" value="MFS_trans_sf"/>
</dbReference>
<feature type="transmembrane region" description="Helical" evidence="9">
    <location>
        <begin position="374"/>
        <end position="407"/>
    </location>
</feature>
<dbReference type="InterPro" id="IPR016024">
    <property type="entry name" value="ARM-type_fold"/>
</dbReference>
<dbReference type="PANTHER" id="PTHR31187:SF1">
    <property type="entry name" value="ADP,ATP CARRIER PROTEIN 1"/>
    <property type="match status" value="1"/>
</dbReference>
<evidence type="ECO:0000313" key="11">
    <source>
        <dbReference type="Proteomes" id="UP000739538"/>
    </source>
</evidence>
<organism evidence="10 11">
    <name type="scientific">Eiseniibacteriota bacterium</name>
    <dbReference type="NCBI Taxonomy" id="2212470"/>
    <lineage>
        <taxon>Bacteria</taxon>
        <taxon>Candidatus Eiseniibacteriota</taxon>
    </lineage>
</organism>
<feature type="transmembrane region" description="Helical" evidence="9">
    <location>
        <begin position="78"/>
        <end position="98"/>
    </location>
</feature>
<comment type="similarity">
    <text evidence="2">Belongs to the ADP/ATP translocase tlc family.</text>
</comment>
<dbReference type="GO" id="GO:0005471">
    <property type="term" value="F:ATP:ADP antiporter activity"/>
    <property type="evidence" value="ECO:0007669"/>
    <property type="project" value="InterPro"/>
</dbReference>
<protein>
    <recommendedName>
        <fullName evidence="12">ADP,ATP carrier protein</fullName>
    </recommendedName>
</protein>
<feature type="transmembrane region" description="Helical" evidence="9">
    <location>
        <begin position="140"/>
        <end position="159"/>
    </location>
</feature>
<sequence>MTSLADIRPGERSLTSGAFATLLLTVAAHVVLETARDALFLARLPASNLPFTYLGIAFVSLVVFYLEQRRREGTVTFAGLAAWLAASAGVTAVFWLVVDPDRPVLYYALYVWSGVVSTLVVSRFWTLAGARFDVGQARRLFPVLTLGGIVGAVAGSYLAGRLATPIGSQGLLGVSASLFAAAALVPMIASRPWRNTEPQEPAPVTDSRESIRSEYRLRRTLSLIHVDPYLRRVGILLLLSTVAFTLVDYLFKATVAREVPAESLGSFFARAYLVFNLLSLVAQLVVVRYLVPLVRRLKIDQLLSILPGLVLAGAGAFLTGLGFTAAYALKGLDGTFRYSLHRTSSEMLFVPIPSTRRVAVKGLLDVLGQRGGQALASLVILVVVALPQPLVIIAALIVCGAIGWMWAARSILPHYLDLFRRSLMEGSHSSRLGYPQMDLASLESLLRSLSSADDGEVLAAVDVFAEKSRLDLVPGLILYHPSTEVVLRALDLFAEAGRTDILPLLDRLLSSDVPEIRAAALRARLWLAPDPSLPQEFQRDSSPVVRAAAWVGQATFLGEDEALRAVEREAASSNEAVHLALARAIRFSPSQRFDRALIHLAQSPSLRAREAAAEAMREIRSPDYVPSLLAMLSERDLRLPARRTLVAIGPEALVRLRRALDNRWLDPQIRKHLPRSIHRFENQDAVDALLAALSKESDPVVEHKILRALGGLSYARPELEYDDRVLFAVTLAKLRTAYRFLDYELQVREEGERDPKTRTNAQELLVALLRQKHRTAVEHVFRLLGVAYRKVGEDFREMHRGIESNVKQKRAGARELLENILDPPLREPLLLMLEDLSAREILARAREFYVPRSPDYETLLRELLEIDETGVRCLVAYHVGELPLPELTPVLAALPSDRDRLVSRSVEFALERMEVGA</sequence>
<proteinExistence type="inferred from homology"/>
<feature type="transmembrane region" description="Helical" evidence="9">
    <location>
        <begin position="171"/>
        <end position="189"/>
    </location>
</feature>
<dbReference type="PANTHER" id="PTHR31187">
    <property type="match status" value="1"/>
</dbReference>
<evidence type="ECO:0000256" key="9">
    <source>
        <dbReference type="SAM" id="Phobius"/>
    </source>
</evidence>
<evidence type="ECO:0000256" key="3">
    <source>
        <dbReference type="ARBA" id="ARBA00022448"/>
    </source>
</evidence>
<comment type="caution">
    <text evidence="10">The sequence shown here is derived from an EMBL/GenBank/DDBJ whole genome shotgun (WGS) entry which is preliminary data.</text>
</comment>
<evidence type="ECO:0000256" key="4">
    <source>
        <dbReference type="ARBA" id="ARBA00022692"/>
    </source>
</evidence>
<evidence type="ECO:0000313" key="10">
    <source>
        <dbReference type="EMBL" id="MCA9754580.1"/>
    </source>
</evidence>
<dbReference type="SUPFAM" id="SSF48371">
    <property type="entry name" value="ARM repeat"/>
    <property type="match status" value="1"/>
</dbReference>
<dbReference type="AlphaFoldDB" id="A0A956SBR4"/>
<evidence type="ECO:0008006" key="12">
    <source>
        <dbReference type="Google" id="ProtNLM"/>
    </source>
</evidence>
<evidence type="ECO:0000256" key="6">
    <source>
        <dbReference type="ARBA" id="ARBA00022840"/>
    </source>
</evidence>
<keyword evidence="4 9" id="KW-0812">Transmembrane</keyword>
<dbReference type="GO" id="GO:0016020">
    <property type="term" value="C:membrane"/>
    <property type="evidence" value="ECO:0007669"/>
    <property type="project" value="UniProtKB-SubCell"/>
</dbReference>
<keyword evidence="6" id="KW-0067">ATP-binding</keyword>
<dbReference type="InterPro" id="IPR004667">
    <property type="entry name" value="ADP_ATP_car_bac_type"/>
</dbReference>
<dbReference type="InterPro" id="IPR011989">
    <property type="entry name" value="ARM-like"/>
</dbReference>
<keyword evidence="7 9" id="KW-1133">Transmembrane helix</keyword>
<evidence type="ECO:0000256" key="8">
    <source>
        <dbReference type="ARBA" id="ARBA00023136"/>
    </source>
</evidence>
<feature type="transmembrane region" description="Helical" evidence="9">
    <location>
        <begin position="229"/>
        <end position="251"/>
    </location>
</feature>